<dbReference type="CDD" id="cd04301">
    <property type="entry name" value="NAT_SF"/>
    <property type="match status" value="1"/>
</dbReference>
<dbReference type="PROSITE" id="PS51186">
    <property type="entry name" value="GNAT"/>
    <property type="match status" value="1"/>
</dbReference>
<dbReference type="eggNOG" id="ENOG5032W7C">
    <property type="taxonomic scope" value="Bacteria"/>
</dbReference>
<dbReference type="EMBL" id="FOGJ01000004">
    <property type="protein sequence ID" value="SER35848.1"/>
    <property type="molecule type" value="Genomic_DNA"/>
</dbReference>
<dbReference type="Proteomes" id="UP000182584">
    <property type="component" value="Unassembled WGS sequence"/>
</dbReference>
<evidence type="ECO:0000259" key="1">
    <source>
        <dbReference type="PROSITE" id="PS51186"/>
    </source>
</evidence>
<dbReference type="Gene3D" id="3.40.630.30">
    <property type="match status" value="1"/>
</dbReference>
<dbReference type="RefSeq" id="WP_074754732.1">
    <property type="nucleotide sequence ID" value="NZ_FOGJ01000004.1"/>
</dbReference>
<dbReference type="OrthoDB" id="95438at2"/>
<keyword evidence="2" id="KW-0808">Transferase</keyword>
<feature type="domain" description="N-acetyltransferase" evidence="1">
    <location>
        <begin position="3"/>
        <end position="149"/>
    </location>
</feature>
<gene>
    <name evidence="2" type="ORF">SAMN04487884_104210</name>
</gene>
<evidence type="ECO:0000313" key="2">
    <source>
        <dbReference type="EMBL" id="SER35848.1"/>
    </source>
</evidence>
<dbReference type="SUPFAM" id="SSF55729">
    <property type="entry name" value="Acyl-CoA N-acyltransferases (Nat)"/>
    <property type="match status" value="1"/>
</dbReference>
<accession>A0A1H9NIU2</accession>
<organism evidence="2 3">
    <name type="scientific">Butyrivibrio fibrisolvens</name>
    <dbReference type="NCBI Taxonomy" id="831"/>
    <lineage>
        <taxon>Bacteria</taxon>
        <taxon>Bacillati</taxon>
        <taxon>Bacillota</taxon>
        <taxon>Clostridia</taxon>
        <taxon>Lachnospirales</taxon>
        <taxon>Lachnospiraceae</taxon>
        <taxon>Butyrivibrio</taxon>
    </lineage>
</organism>
<evidence type="ECO:0000313" key="3">
    <source>
        <dbReference type="Proteomes" id="UP000182584"/>
    </source>
</evidence>
<dbReference type="GO" id="GO:0016747">
    <property type="term" value="F:acyltransferase activity, transferring groups other than amino-acyl groups"/>
    <property type="evidence" value="ECO:0007669"/>
    <property type="project" value="InterPro"/>
</dbReference>
<reference evidence="2 3" key="1">
    <citation type="submission" date="2016-10" db="EMBL/GenBank/DDBJ databases">
        <authorList>
            <person name="de Groot N.N."/>
        </authorList>
    </citation>
    <scope>NUCLEOTIDE SEQUENCE [LARGE SCALE GENOMIC DNA]</scope>
    <source>
        <strain evidence="2 3">AR40</strain>
    </source>
</reference>
<dbReference type="InterPro" id="IPR016181">
    <property type="entry name" value="Acyl_CoA_acyltransferase"/>
</dbReference>
<dbReference type="Pfam" id="PF00583">
    <property type="entry name" value="Acetyltransf_1"/>
    <property type="match status" value="1"/>
</dbReference>
<sequence>MLIHEVDLNEEVLAKLISFSEDWAAENSCYGYRPNDRSDIEGNRIFFAEDNGDIAGYLFGKVCGSKQMKSIMPEGTPYFEVEELYVTPKKRSQGIGEKLFRFAEDAVKTEAEYMVLSTATKNWKAIFHFYIDELNMNFWSARLFKKIEK</sequence>
<protein>
    <submittedName>
        <fullName evidence="2">Acetyltransferase (GNAT) family protein</fullName>
    </submittedName>
</protein>
<name>A0A1H9NIU2_BUTFI</name>
<dbReference type="InterPro" id="IPR000182">
    <property type="entry name" value="GNAT_dom"/>
</dbReference>
<dbReference type="AlphaFoldDB" id="A0A1H9NIU2"/>
<proteinExistence type="predicted"/>